<dbReference type="InterPro" id="IPR011009">
    <property type="entry name" value="Kinase-like_dom_sf"/>
</dbReference>
<evidence type="ECO:0000256" key="2">
    <source>
        <dbReference type="ARBA" id="ARBA00022679"/>
    </source>
</evidence>
<evidence type="ECO:0000256" key="3">
    <source>
        <dbReference type="ARBA" id="ARBA00022741"/>
    </source>
</evidence>
<keyword evidence="2" id="KW-0808">Transferase</keyword>
<proteinExistence type="predicted"/>
<keyword evidence="5" id="KW-0067">ATP-binding</keyword>
<organism evidence="7 8">
    <name type="scientific">Papaver somniferum</name>
    <name type="common">Opium poppy</name>
    <dbReference type="NCBI Taxonomy" id="3469"/>
    <lineage>
        <taxon>Eukaryota</taxon>
        <taxon>Viridiplantae</taxon>
        <taxon>Streptophyta</taxon>
        <taxon>Embryophyta</taxon>
        <taxon>Tracheophyta</taxon>
        <taxon>Spermatophyta</taxon>
        <taxon>Magnoliopsida</taxon>
        <taxon>Ranunculales</taxon>
        <taxon>Papaveraceae</taxon>
        <taxon>Papaveroideae</taxon>
        <taxon>Papaver</taxon>
    </lineage>
</organism>
<dbReference type="EMBL" id="CM010719">
    <property type="protein sequence ID" value="RZC60125.1"/>
    <property type="molecule type" value="Genomic_DNA"/>
</dbReference>
<dbReference type="Pfam" id="PF00069">
    <property type="entry name" value="Pkinase"/>
    <property type="match status" value="1"/>
</dbReference>
<dbReference type="SMART" id="SM00220">
    <property type="entry name" value="S_TKc"/>
    <property type="match status" value="1"/>
</dbReference>
<evidence type="ECO:0000259" key="6">
    <source>
        <dbReference type="PROSITE" id="PS50011"/>
    </source>
</evidence>
<dbReference type="GO" id="GO:0004674">
    <property type="term" value="F:protein serine/threonine kinase activity"/>
    <property type="evidence" value="ECO:0007669"/>
    <property type="project" value="UniProtKB-KW"/>
</dbReference>
<accession>A0A4Y7JKC2</accession>
<dbReference type="PROSITE" id="PS50011">
    <property type="entry name" value="PROTEIN_KINASE_DOM"/>
    <property type="match status" value="1"/>
</dbReference>
<dbReference type="STRING" id="3469.A0A4Y7JKC2"/>
<evidence type="ECO:0000313" key="7">
    <source>
        <dbReference type="EMBL" id="RZC60125.1"/>
    </source>
</evidence>
<gene>
    <name evidence="7" type="ORF">C5167_021888</name>
</gene>
<name>A0A4Y7JKC2_PAPSO</name>
<evidence type="ECO:0000256" key="4">
    <source>
        <dbReference type="ARBA" id="ARBA00022777"/>
    </source>
</evidence>
<feature type="non-terminal residue" evidence="7">
    <location>
        <position position="178"/>
    </location>
</feature>
<keyword evidence="8" id="KW-1185">Reference proteome</keyword>
<dbReference type="InterPro" id="IPR050205">
    <property type="entry name" value="CDPK_Ser/Thr_kinases"/>
</dbReference>
<feature type="domain" description="Protein kinase" evidence="6">
    <location>
        <begin position="1"/>
        <end position="159"/>
    </location>
</feature>
<evidence type="ECO:0000313" key="8">
    <source>
        <dbReference type="Proteomes" id="UP000316621"/>
    </source>
</evidence>
<dbReference type="GO" id="GO:0005524">
    <property type="term" value="F:ATP binding"/>
    <property type="evidence" value="ECO:0007669"/>
    <property type="project" value="UniProtKB-KW"/>
</dbReference>
<dbReference type="Gramene" id="RZC60125">
    <property type="protein sequence ID" value="RZC60125"/>
    <property type="gene ID" value="C5167_021888"/>
</dbReference>
<dbReference type="PROSITE" id="PS00108">
    <property type="entry name" value="PROTEIN_KINASE_ST"/>
    <property type="match status" value="1"/>
</dbReference>
<dbReference type="PANTHER" id="PTHR24349">
    <property type="entry name" value="SERINE/THREONINE-PROTEIN KINASE"/>
    <property type="match status" value="1"/>
</dbReference>
<dbReference type="AlphaFoldDB" id="A0A4Y7JKC2"/>
<dbReference type="Gene3D" id="1.10.510.10">
    <property type="entry name" value="Transferase(Phosphotransferase) domain 1"/>
    <property type="match status" value="1"/>
</dbReference>
<dbReference type="Proteomes" id="UP000316621">
    <property type="component" value="Chromosome 5"/>
</dbReference>
<keyword evidence="1" id="KW-0723">Serine/threonine-protein kinase</keyword>
<reference evidence="7 8" key="1">
    <citation type="journal article" date="2018" name="Science">
        <title>The opium poppy genome and morphinan production.</title>
        <authorList>
            <person name="Guo L."/>
            <person name="Winzer T."/>
            <person name="Yang X."/>
            <person name="Li Y."/>
            <person name="Ning Z."/>
            <person name="He Z."/>
            <person name="Teodor R."/>
            <person name="Lu Y."/>
            <person name="Bowser T.A."/>
            <person name="Graham I.A."/>
            <person name="Ye K."/>
        </authorList>
    </citation>
    <scope>NUCLEOTIDE SEQUENCE [LARGE SCALE GENOMIC DNA]</scope>
    <source>
        <strain evidence="8">cv. HN1</strain>
        <tissue evidence="7">Leaves</tissue>
    </source>
</reference>
<sequence length="178" mass="20704">MAERGGRHPEHDAKTIIVQILGVVAFCHLQGVVHRDLKPENFLFTTRDEDSPLKIIDFGLSDFIRPDKRLNDIVGSTYYVASEVLQYGSRYLENWRHNIYLVMWKHTFLGTNGVRNFSRYLPWPVVSPEAKDFIKRFLNKDHMKRMTAAQALITCLSFNNLSFEYKMETENSQLAAHP</sequence>
<dbReference type="InterPro" id="IPR000719">
    <property type="entry name" value="Prot_kinase_dom"/>
</dbReference>
<evidence type="ECO:0000256" key="5">
    <source>
        <dbReference type="ARBA" id="ARBA00022840"/>
    </source>
</evidence>
<keyword evidence="3" id="KW-0547">Nucleotide-binding</keyword>
<keyword evidence="4" id="KW-0418">Kinase</keyword>
<protein>
    <recommendedName>
        <fullName evidence="6">Protein kinase domain-containing protein</fullName>
    </recommendedName>
</protein>
<dbReference type="InterPro" id="IPR008271">
    <property type="entry name" value="Ser/Thr_kinase_AS"/>
</dbReference>
<evidence type="ECO:0000256" key="1">
    <source>
        <dbReference type="ARBA" id="ARBA00022527"/>
    </source>
</evidence>
<dbReference type="SUPFAM" id="SSF56112">
    <property type="entry name" value="Protein kinase-like (PK-like)"/>
    <property type="match status" value="1"/>
</dbReference>